<feature type="transmembrane region" description="Helical" evidence="11">
    <location>
        <begin position="58"/>
        <end position="78"/>
    </location>
</feature>
<keyword evidence="8" id="KW-0868">Chloride</keyword>
<feature type="transmembrane region" description="Helical" evidence="11">
    <location>
        <begin position="401"/>
        <end position="418"/>
    </location>
</feature>
<keyword evidence="9" id="KW-0407">Ion channel</keyword>
<dbReference type="PANTHER" id="PTHR43427:SF6">
    <property type="entry name" value="CHLORIDE CHANNEL PROTEIN CLC-E"/>
    <property type="match status" value="1"/>
</dbReference>
<comment type="subcellular location">
    <subcellularLocation>
        <location evidence="1">Membrane</location>
        <topology evidence="1">Multi-pass membrane protein</topology>
    </subcellularLocation>
</comment>
<evidence type="ECO:0000313" key="12">
    <source>
        <dbReference type="EMBL" id="MFC7435456.1"/>
    </source>
</evidence>
<dbReference type="PRINTS" id="PR00762">
    <property type="entry name" value="CLCHANNEL"/>
</dbReference>
<dbReference type="Proteomes" id="UP001596495">
    <property type="component" value="Unassembled WGS sequence"/>
</dbReference>
<proteinExistence type="predicted"/>
<name>A0ABW2RBQ0_9BURK</name>
<keyword evidence="3 11" id="KW-0812">Transmembrane</keyword>
<dbReference type="Pfam" id="PF00654">
    <property type="entry name" value="Voltage_CLC"/>
    <property type="match status" value="1"/>
</dbReference>
<evidence type="ECO:0000256" key="7">
    <source>
        <dbReference type="ARBA" id="ARBA00023173"/>
    </source>
</evidence>
<sequence length="462" mass="48611">MKGEPDFLQNLRTEMGDGRQWLDRVIVIVYAVLTGLAVVVFTLLADAAFGLYQGLRSTAWWAPLIWTPLLTAAVVWSIRRWAPGAGGSGVPQVLVALAPETPESARHRFVSLRLSLAKIAAVTGGLLAGLSIGRQGPSVQIAAGVMLHARRWLSPRSDISTRELLVAGGAAGIAAAFNTPLGGIVFAIEELSRRLQDRSSGLMLAAIVVAGLVAVSAFGNLSYFGRIRADGVSWWDLMWPGFLVALSAGLLGGLLSRLLLASFMGLPDRFCAYRRKRPVAFAALCGFGVAVIAIITGGEAVGVGHHHTHALLHNPDFDQQLPLVFTGLKFIASWLSAWTGVPGGMFGPSLSIGAGVGADIAWLLDSPHGPALIALGMCGFLAAVTQTPITAMIIVMEMTDGHSMVLSLMACALVSSLVSRMISRPLYSTTALLMMRSLREASVGPAVPGTPPGQTPQDSAPR</sequence>
<reference evidence="13" key="1">
    <citation type="journal article" date="2019" name="Int. J. Syst. Evol. Microbiol.">
        <title>The Global Catalogue of Microorganisms (GCM) 10K type strain sequencing project: providing services to taxonomists for standard genome sequencing and annotation.</title>
        <authorList>
            <consortium name="The Broad Institute Genomics Platform"/>
            <consortium name="The Broad Institute Genome Sequencing Center for Infectious Disease"/>
            <person name="Wu L."/>
            <person name="Ma J."/>
        </authorList>
    </citation>
    <scope>NUCLEOTIDE SEQUENCE [LARGE SCALE GENOMIC DNA]</scope>
    <source>
        <strain evidence="13">CCUG 54518</strain>
    </source>
</reference>
<organism evidence="12 13">
    <name type="scientific">Hydrogenophaga bisanensis</name>
    <dbReference type="NCBI Taxonomy" id="439611"/>
    <lineage>
        <taxon>Bacteria</taxon>
        <taxon>Pseudomonadati</taxon>
        <taxon>Pseudomonadota</taxon>
        <taxon>Betaproteobacteria</taxon>
        <taxon>Burkholderiales</taxon>
        <taxon>Comamonadaceae</taxon>
        <taxon>Hydrogenophaga</taxon>
    </lineage>
</organism>
<dbReference type="InterPro" id="IPR014743">
    <property type="entry name" value="Cl-channel_core"/>
</dbReference>
<keyword evidence="13" id="KW-1185">Reference proteome</keyword>
<comment type="caution">
    <text evidence="12">The sequence shown here is derived from an EMBL/GenBank/DDBJ whole genome shotgun (WGS) entry which is preliminary data.</text>
</comment>
<evidence type="ECO:0000256" key="3">
    <source>
        <dbReference type="ARBA" id="ARBA00022692"/>
    </source>
</evidence>
<feature type="transmembrane region" description="Helical" evidence="11">
    <location>
        <begin position="278"/>
        <end position="298"/>
    </location>
</feature>
<dbReference type="CDD" id="cd01034">
    <property type="entry name" value="EriC_like"/>
    <property type="match status" value="1"/>
</dbReference>
<feature type="transmembrane region" description="Helical" evidence="11">
    <location>
        <begin position="371"/>
        <end position="395"/>
    </location>
</feature>
<dbReference type="Gene3D" id="1.10.3080.10">
    <property type="entry name" value="Clc chloride channel"/>
    <property type="match status" value="1"/>
</dbReference>
<evidence type="ECO:0000256" key="11">
    <source>
        <dbReference type="SAM" id="Phobius"/>
    </source>
</evidence>
<evidence type="ECO:0000256" key="6">
    <source>
        <dbReference type="ARBA" id="ARBA00023136"/>
    </source>
</evidence>
<keyword evidence="5" id="KW-0406">Ion transport</keyword>
<dbReference type="RefSeq" id="WP_382258174.1">
    <property type="nucleotide sequence ID" value="NZ_JBHTBX010000008.1"/>
</dbReference>
<dbReference type="SUPFAM" id="SSF81340">
    <property type="entry name" value="Clc chloride channel"/>
    <property type="match status" value="1"/>
</dbReference>
<evidence type="ECO:0000256" key="8">
    <source>
        <dbReference type="ARBA" id="ARBA00023214"/>
    </source>
</evidence>
<keyword evidence="4 11" id="KW-1133">Transmembrane helix</keyword>
<dbReference type="EMBL" id="JBHTBX010000008">
    <property type="protein sequence ID" value="MFC7435456.1"/>
    <property type="molecule type" value="Genomic_DNA"/>
</dbReference>
<feature type="transmembrane region" description="Helical" evidence="11">
    <location>
        <begin position="21"/>
        <end position="52"/>
    </location>
</feature>
<feature type="transmembrane region" description="Helical" evidence="11">
    <location>
        <begin position="239"/>
        <end position="266"/>
    </location>
</feature>
<evidence type="ECO:0000256" key="2">
    <source>
        <dbReference type="ARBA" id="ARBA00022448"/>
    </source>
</evidence>
<evidence type="ECO:0000256" key="9">
    <source>
        <dbReference type="ARBA" id="ARBA00023303"/>
    </source>
</evidence>
<feature type="transmembrane region" description="Helical" evidence="11">
    <location>
        <begin position="114"/>
        <end position="132"/>
    </location>
</feature>
<gene>
    <name evidence="12" type="ORF">ACFQNJ_13160</name>
</gene>
<keyword evidence="6 11" id="KW-0472">Membrane</keyword>
<evidence type="ECO:0000256" key="4">
    <source>
        <dbReference type="ARBA" id="ARBA00022989"/>
    </source>
</evidence>
<keyword evidence="7" id="KW-0869">Chloride channel</keyword>
<feature type="region of interest" description="Disordered" evidence="10">
    <location>
        <begin position="443"/>
        <end position="462"/>
    </location>
</feature>
<evidence type="ECO:0000313" key="13">
    <source>
        <dbReference type="Proteomes" id="UP001596495"/>
    </source>
</evidence>
<feature type="transmembrane region" description="Helical" evidence="11">
    <location>
        <begin position="164"/>
        <end position="188"/>
    </location>
</feature>
<keyword evidence="2" id="KW-0813">Transport</keyword>
<accession>A0ABW2RBQ0</accession>
<feature type="transmembrane region" description="Helical" evidence="11">
    <location>
        <begin position="200"/>
        <end position="219"/>
    </location>
</feature>
<protein>
    <submittedName>
        <fullName evidence="12">Chloride channel protein</fullName>
    </submittedName>
</protein>
<evidence type="ECO:0000256" key="5">
    <source>
        <dbReference type="ARBA" id="ARBA00023065"/>
    </source>
</evidence>
<dbReference type="PANTHER" id="PTHR43427">
    <property type="entry name" value="CHLORIDE CHANNEL PROTEIN CLC-E"/>
    <property type="match status" value="1"/>
</dbReference>
<dbReference type="InterPro" id="IPR001807">
    <property type="entry name" value="ClC"/>
</dbReference>
<dbReference type="InterPro" id="IPR050368">
    <property type="entry name" value="ClC-type_chloride_channel"/>
</dbReference>
<evidence type="ECO:0000256" key="10">
    <source>
        <dbReference type="SAM" id="MobiDB-lite"/>
    </source>
</evidence>
<evidence type="ECO:0000256" key="1">
    <source>
        <dbReference type="ARBA" id="ARBA00004141"/>
    </source>
</evidence>